<dbReference type="InterPro" id="IPR036249">
    <property type="entry name" value="Thioredoxin-like_sf"/>
</dbReference>
<dbReference type="SUPFAM" id="SSF52833">
    <property type="entry name" value="Thioredoxin-like"/>
    <property type="match status" value="1"/>
</dbReference>
<dbReference type="GO" id="GO:0071949">
    <property type="term" value="F:FAD binding"/>
    <property type="evidence" value="ECO:0007669"/>
    <property type="project" value="InterPro"/>
</dbReference>
<comment type="caution">
    <text evidence="7">The sequence shown here is derived from an EMBL/GenBank/DDBJ whole genome shotgun (WGS) entry which is preliminary data.</text>
</comment>
<feature type="domain" description="Phenol hydroxylase-like C-terminal dimerisation" evidence="6">
    <location>
        <begin position="477"/>
        <end position="660"/>
    </location>
</feature>
<dbReference type="SUPFAM" id="SSF54373">
    <property type="entry name" value="FAD-linked reductases, C-terminal domain"/>
    <property type="match status" value="1"/>
</dbReference>
<evidence type="ECO:0000313" key="8">
    <source>
        <dbReference type="Proteomes" id="UP001227192"/>
    </source>
</evidence>
<dbReference type="SUPFAM" id="SSF51905">
    <property type="entry name" value="FAD/NAD(P)-binding domain"/>
    <property type="match status" value="1"/>
</dbReference>
<dbReference type="InterPro" id="IPR038220">
    <property type="entry name" value="PHOX_C_sf"/>
</dbReference>
<keyword evidence="3" id="KW-0274">FAD</keyword>
<sequence>MPVDKEHVLVSSAPQAARSRLPPLPRYAPDLITSRREEKNQQEKYEVVVVGAGPAGILLTCLLARYGLRDEHSLLCIDLKSGTLGSGHADALQPRTLEVLKSMGLADEIINEGFQCWERSAWHPSPENEEKIEQDYVKPVLDSAAGYRYPFVLLMHQGRTEQMLEADLLRYSECGVQRETKLIDVRIDEHGDKEFPVICVIETADDGQGGTKTRTVRCKHVVGADGAHSTVRRCMQLDLVGDSLGYMWGVVDLVLDTNFPDIRRFSSVRSAGGSVLVIPREQIPATGEYLSRLYIQIPGEVALDMSVEVAREKRSEITLESLLETASRVFRPFSIKQKQGTAVEWWAIYHIGQRMTEDFIVRDSTGLPRVFLVGDACHTHSPKTGQGMNVSMMDSYNLAWKLAYSIHGVTPTPLLETYETERRVVARQLLDADKIYSTAMSQPIANTPESGDAREPVSKQLDGILSALAGFISGCGIQYPGNVLIELPAISGTDTDHLCGILHPGTRVANVKLKRYVDGAPRDLQDSFPSTGRFRILVLTSNDFLVPLGVSSSTLNTIGETLLPTFPPSLIEQVILYPGLHVRRHFCWEDLPRTVKVYSEMRLFDGSGSGLAEGEDAYTLFGVAPDRGAMAVVRPDGYVGLVAELGDVARVESYLARFVKR</sequence>
<dbReference type="Gene3D" id="3.40.30.20">
    <property type="match status" value="1"/>
</dbReference>
<proteinExistence type="inferred from homology"/>
<dbReference type="InterPro" id="IPR036188">
    <property type="entry name" value="FAD/NAD-bd_sf"/>
</dbReference>
<dbReference type="EMBL" id="LACB01001019">
    <property type="protein sequence ID" value="KAJ9480908.1"/>
    <property type="molecule type" value="Genomic_DNA"/>
</dbReference>
<keyword evidence="8" id="KW-1185">Reference proteome</keyword>
<dbReference type="InterPro" id="IPR002938">
    <property type="entry name" value="FAD-bd"/>
</dbReference>
<reference evidence="7" key="2">
    <citation type="journal article" date="2016" name="Fungal Biol.">
        <title>Ochratoxin A production by Penicillium thymicola.</title>
        <authorList>
            <person name="Nguyen H.D.T."/>
            <person name="McMullin D.R."/>
            <person name="Ponomareva E."/>
            <person name="Riley R."/>
            <person name="Pomraning K.R."/>
            <person name="Baker S.E."/>
            <person name="Seifert K.A."/>
        </authorList>
    </citation>
    <scope>NUCLEOTIDE SEQUENCE</scope>
    <source>
        <strain evidence="7">DAOM 180753</strain>
    </source>
</reference>
<dbReference type="Pfam" id="PF07976">
    <property type="entry name" value="Phe_hydrox_dim"/>
    <property type="match status" value="1"/>
</dbReference>
<dbReference type="Pfam" id="PF01494">
    <property type="entry name" value="FAD_binding_3"/>
    <property type="match status" value="1"/>
</dbReference>
<dbReference type="PANTHER" id="PTHR43004">
    <property type="entry name" value="TRK SYSTEM POTASSIUM UPTAKE PROTEIN"/>
    <property type="match status" value="1"/>
</dbReference>
<evidence type="ECO:0000259" key="6">
    <source>
        <dbReference type="Pfam" id="PF07976"/>
    </source>
</evidence>
<dbReference type="GO" id="GO:0016709">
    <property type="term" value="F:oxidoreductase activity, acting on paired donors, with incorporation or reduction of molecular oxygen, NAD(P)H as one donor, and incorporation of one atom of oxygen"/>
    <property type="evidence" value="ECO:0007669"/>
    <property type="project" value="UniProtKB-ARBA"/>
</dbReference>
<keyword evidence="4" id="KW-0560">Oxidoreductase</keyword>
<dbReference type="Gene3D" id="3.50.50.60">
    <property type="entry name" value="FAD/NAD(P)-binding domain"/>
    <property type="match status" value="1"/>
</dbReference>
<dbReference type="PRINTS" id="PR00420">
    <property type="entry name" value="RNGMNOXGNASE"/>
</dbReference>
<evidence type="ECO:0000256" key="3">
    <source>
        <dbReference type="ARBA" id="ARBA00022827"/>
    </source>
</evidence>
<evidence type="ECO:0000259" key="5">
    <source>
        <dbReference type="Pfam" id="PF01494"/>
    </source>
</evidence>
<name>A0AAI9T5J7_PENTH</name>
<keyword evidence="2" id="KW-0285">Flavoprotein</keyword>
<dbReference type="AlphaFoldDB" id="A0AAI9T5J7"/>
<organism evidence="7 8">
    <name type="scientific">Penicillium thymicola</name>
    <dbReference type="NCBI Taxonomy" id="293382"/>
    <lineage>
        <taxon>Eukaryota</taxon>
        <taxon>Fungi</taxon>
        <taxon>Dikarya</taxon>
        <taxon>Ascomycota</taxon>
        <taxon>Pezizomycotina</taxon>
        <taxon>Eurotiomycetes</taxon>
        <taxon>Eurotiomycetidae</taxon>
        <taxon>Eurotiales</taxon>
        <taxon>Aspergillaceae</taxon>
        <taxon>Penicillium</taxon>
    </lineage>
</organism>
<reference evidence="7" key="1">
    <citation type="submission" date="2015-06" db="EMBL/GenBank/DDBJ databases">
        <authorList>
            <person name="Nguyen H."/>
        </authorList>
    </citation>
    <scope>NUCLEOTIDE SEQUENCE</scope>
    <source>
        <strain evidence="7">DAOM 180753</strain>
    </source>
</reference>
<dbReference type="Gene3D" id="3.30.9.10">
    <property type="entry name" value="D-Amino Acid Oxidase, subunit A, domain 2"/>
    <property type="match status" value="1"/>
</dbReference>
<dbReference type="PANTHER" id="PTHR43004:SF15">
    <property type="entry name" value="MONOOXYGENASE, PUTATIVE (AFU_ORTHOLOGUE AFUA_6G03030)-RELATED"/>
    <property type="match status" value="1"/>
</dbReference>
<evidence type="ECO:0000256" key="1">
    <source>
        <dbReference type="ARBA" id="ARBA00007801"/>
    </source>
</evidence>
<protein>
    <submittedName>
        <fullName evidence="7">Uncharacterized protein</fullName>
    </submittedName>
</protein>
<dbReference type="CDD" id="cd02979">
    <property type="entry name" value="PHOX_C"/>
    <property type="match status" value="1"/>
</dbReference>
<dbReference type="Proteomes" id="UP001227192">
    <property type="component" value="Unassembled WGS sequence"/>
</dbReference>
<gene>
    <name evidence="7" type="ORF">VN97_g12612</name>
</gene>
<dbReference type="InterPro" id="IPR012941">
    <property type="entry name" value="Phe_hydrox_C_dim_dom"/>
</dbReference>
<comment type="similarity">
    <text evidence="1">Belongs to the PheA/TfdB FAD monooxygenase family.</text>
</comment>
<evidence type="ECO:0000256" key="2">
    <source>
        <dbReference type="ARBA" id="ARBA00022630"/>
    </source>
</evidence>
<feature type="domain" description="FAD-binding" evidence="5">
    <location>
        <begin position="45"/>
        <end position="432"/>
    </location>
</feature>
<evidence type="ECO:0000256" key="4">
    <source>
        <dbReference type="ARBA" id="ARBA00023002"/>
    </source>
</evidence>
<accession>A0AAI9T5J7</accession>
<evidence type="ECO:0000313" key="7">
    <source>
        <dbReference type="EMBL" id="KAJ9480908.1"/>
    </source>
</evidence>
<dbReference type="InterPro" id="IPR050641">
    <property type="entry name" value="RIFMO-like"/>
</dbReference>